<protein>
    <recommendedName>
        <fullName evidence="5">Sec-independent protein translocase protein TatC</fullName>
    </recommendedName>
</protein>
<organism evidence="6 7">
    <name type="scientific">Chloracidobacterium thermophilum (strain B)</name>
    <dbReference type="NCBI Taxonomy" id="981222"/>
    <lineage>
        <taxon>Bacteria</taxon>
        <taxon>Pseudomonadati</taxon>
        <taxon>Acidobacteriota</taxon>
        <taxon>Terriglobia</taxon>
        <taxon>Terriglobales</taxon>
        <taxon>Acidobacteriaceae</taxon>
        <taxon>Chloracidobacterium</taxon>
    </lineage>
</organism>
<comment type="subunit">
    <text evidence="5">Forms a complex with TatA.</text>
</comment>
<dbReference type="GO" id="GO:0065002">
    <property type="term" value="P:intracellular protein transmembrane transport"/>
    <property type="evidence" value="ECO:0007669"/>
    <property type="project" value="TreeGrafter"/>
</dbReference>
<sequence length="379" mass="41113">MQALAAARVCAMADEPKIRPDEPFAGPPEEEEAAATMGFLDHLDELRRRVFYVVAFIAIAFIVCWGFADVIYGFLAKPVAEALRASRLAQVRTSAPLPSLSDLPDGAQVTYVFGAGVAIDGLTVPPGTAVPARIARDAQGKRRLETAQTLVIQQRVVPEGFALPSAELLAAAPDPLGQLVVHTVQGAFNLYIKVAFYAAIFFSIPFALYQLYAFVAPGLYRHERAYVYPVLILGTGFFLLGAAFGYYIAFPRACLFLLDTAKDFQPMIEVNEYFDLIITIVLGLGIVFELPTVVFVLARLGLVTAGFLLRIWRLAVMIILVLAAIISPTSDIPNMMIFAVPMLALYFLSVGIAYVFGRPREADASAPAAETGKELRSVG</sequence>
<dbReference type="GO" id="GO:0009977">
    <property type="term" value="F:proton motive force dependent protein transmembrane transporter activity"/>
    <property type="evidence" value="ECO:0007669"/>
    <property type="project" value="TreeGrafter"/>
</dbReference>
<dbReference type="GO" id="GO:0043953">
    <property type="term" value="P:protein transport by the Tat complex"/>
    <property type="evidence" value="ECO:0007669"/>
    <property type="project" value="UniProtKB-UniRule"/>
</dbReference>
<reference evidence="6 7" key="1">
    <citation type="journal article" date="2012" name="Environ. Microbiol.">
        <title>Complete genome of Candidatus Chloracidobacterium thermophilum, a chlorophyll-based photoheterotroph belonging to the phylum Acidobacteria.</title>
        <authorList>
            <person name="Garcia Costas A.M."/>
            <person name="Liu Z."/>
            <person name="Tomsho L.P."/>
            <person name="Schuster S.C."/>
            <person name="Ward D.M."/>
            <person name="Bryant D.A."/>
        </authorList>
    </citation>
    <scope>NUCLEOTIDE SEQUENCE [LARGE SCALE GENOMIC DNA]</scope>
    <source>
        <strain evidence="6 7">B</strain>
    </source>
</reference>
<dbReference type="HOGENOM" id="CLU_031942_1_0_0"/>
<dbReference type="PRINTS" id="PR01840">
    <property type="entry name" value="TATCFAMILY"/>
</dbReference>
<dbReference type="EMBL" id="CP002514">
    <property type="protein sequence ID" value="AEP12760.1"/>
    <property type="molecule type" value="Genomic_DNA"/>
</dbReference>
<dbReference type="Pfam" id="PF00902">
    <property type="entry name" value="TatC"/>
    <property type="match status" value="1"/>
</dbReference>
<dbReference type="NCBIfam" id="TIGR00945">
    <property type="entry name" value="tatC"/>
    <property type="match status" value="1"/>
</dbReference>
<evidence type="ECO:0000256" key="1">
    <source>
        <dbReference type="ARBA" id="ARBA00004141"/>
    </source>
</evidence>
<evidence type="ECO:0000256" key="4">
    <source>
        <dbReference type="ARBA" id="ARBA00023136"/>
    </source>
</evidence>
<dbReference type="InterPro" id="IPR002033">
    <property type="entry name" value="TatC"/>
</dbReference>
<feature type="transmembrane region" description="Helical" evidence="5">
    <location>
        <begin position="194"/>
        <end position="214"/>
    </location>
</feature>
<keyword evidence="3 5" id="KW-1133">Transmembrane helix</keyword>
<keyword evidence="5" id="KW-0653">Protein transport</keyword>
<feature type="transmembrane region" description="Helical" evidence="5">
    <location>
        <begin position="310"/>
        <end position="329"/>
    </location>
</feature>
<keyword evidence="2 5" id="KW-0812">Transmembrane</keyword>
<feature type="transmembrane region" description="Helical" evidence="5">
    <location>
        <begin position="276"/>
        <end position="298"/>
    </location>
</feature>
<dbReference type="STRING" id="981222.Cabther_A2015"/>
<dbReference type="KEGG" id="ctm:Cabther_A2015"/>
<dbReference type="PANTHER" id="PTHR30371">
    <property type="entry name" value="SEC-INDEPENDENT PROTEIN TRANSLOCASE PROTEIN TATC"/>
    <property type="match status" value="1"/>
</dbReference>
<comment type="subcellular location">
    <subcellularLocation>
        <location evidence="5">Cell membrane</location>
        <topology evidence="5">Multi-pass membrane protein</topology>
    </subcellularLocation>
    <subcellularLocation>
        <location evidence="1">Membrane</location>
        <topology evidence="1">Multi-pass membrane protein</topology>
    </subcellularLocation>
</comment>
<dbReference type="GO" id="GO:0033281">
    <property type="term" value="C:TAT protein transport complex"/>
    <property type="evidence" value="ECO:0007669"/>
    <property type="project" value="UniProtKB-UniRule"/>
</dbReference>
<comment type="similarity">
    <text evidence="5">Belongs to the TatC family.</text>
</comment>
<dbReference type="Proteomes" id="UP000006791">
    <property type="component" value="Chromosome 1"/>
</dbReference>
<dbReference type="PANTHER" id="PTHR30371:SF0">
    <property type="entry name" value="SEC-INDEPENDENT PROTEIN TRANSLOCASE PROTEIN TATC, CHLOROPLASTIC-RELATED"/>
    <property type="match status" value="1"/>
</dbReference>
<keyword evidence="5" id="KW-1003">Cell membrane</keyword>
<dbReference type="HAMAP" id="MF_00902">
    <property type="entry name" value="TatC"/>
    <property type="match status" value="1"/>
</dbReference>
<keyword evidence="5" id="KW-0813">Transport</keyword>
<evidence type="ECO:0000256" key="3">
    <source>
        <dbReference type="ARBA" id="ARBA00022989"/>
    </source>
</evidence>
<proteinExistence type="inferred from homology"/>
<feature type="transmembrane region" description="Helical" evidence="5">
    <location>
        <begin position="50"/>
        <end position="75"/>
    </location>
</feature>
<feature type="transmembrane region" description="Helical" evidence="5">
    <location>
        <begin position="335"/>
        <end position="356"/>
    </location>
</feature>
<accession>G2LIZ2</accession>
<name>G2LIZ2_CHLTF</name>
<comment type="function">
    <text evidence="5">Part of the twin-arginine translocation (Tat) system that transports large folded proteins containing a characteristic twin-arginine motif in their signal peptide across membranes.</text>
</comment>
<evidence type="ECO:0000256" key="5">
    <source>
        <dbReference type="HAMAP-Rule" id="MF_00902"/>
    </source>
</evidence>
<feature type="transmembrane region" description="Helical" evidence="5">
    <location>
        <begin position="226"/>
        <end position="249"/>
    </location>
</feature>
<keyword evidence="7" id="KW-1185">Reference proteome</keyword>
<dbReference type="AlphaFoldDB" id="G2LIZ2"/>
<evidence type="ECO:0000313" key="6">
    <source>
        <dbReference type="EMBL" id="AEP12760.1"/>
    </source>
</evidence>
<gene>
    <name evidence="5" type="primary">tatC</name>
    <name evidence="6" type="ordered locus">Cabther_A2015</name>
</gene>
<evidence type="ECO:0000256" key="2">
    <source>
        <dbReference type="ARBA" id="ARBA00022692"/>
    </source>
</evidence>
<keyword evidence="5" id="KW-0811">Translocation</keyword>
<keyword evidence="4 5" id="KW-0472">Membrane</keyword>
<evidence type="ECO:0000313" key="7">
    <source>
        <dbReference type="Proteomes" id="UP000006791"/>
    </source>
</evidence>